<proteinExistence type="predicted"/>
<organism evidence="1 2">
    <name type="scientific">Acaulospora colombiana</name>
    <dbReference type="NCBI Taxonomy" id="27376"/>
    <lineage>
        <taxon>Eukaryota</taxon>
        <taxon>Fungi</taxon>
        <taxon>Fungi incertae sedis</taxon>
        <taxon>Mucoromycota</taxon>
        <taxon>Glomeromycotina</taxon>
        <taxon>Glomeromycetes</taxon>
        <taxon>Diversisporales</taxon>
        <taxon>Acaulosporaceae</taxon>
        <taxon>Acaulospora</taxon>
    </lineage>
</organism>
<reference evidence="1" key="1">
    <citation type="submission" date="2021-06" db="EMBL/GenBank/DDBJ databases">
        <authorList>
            <person name="Kallberg Y."/>
            <person name="Tangrot J."/>
            <person name="Rosling A."/>
        </authorList>
    </citation>
    <scope>NUCLEOTIDE SEQUENCE</scope>
    <source>
        <strain evidence="1">CL356</strain>
    </source>
</reference>
<sequence>WIAAMEAPELGTSCTFQLSGVYKPLQKFLDTTTHTPNQVIAAQHACPLGLSVEEFLAFGHLRAGNWLQWRNIIRALRTQSLTFSESSVYFLILQAIWQAGTTGTEGIYREAHSDLLDEEFCLQALNELELIVDNIGDNWMQVFLLALV</sequence>
<feature type="non-terminal residue" evidence="1">
    <location>
        <position position="1"/>
    </location>
</feature>
<gene>
    <name evidence="1" type="ORF">ACOLOM_LOCUS13887</name>
</gene>
<keyword evidence="2" id="KW-1185">Reference proteome</keyword>
<evidence type="ECO:0000313" key="2">
    <source>
        <dbReference type="Proteomes" id="UP000789525"/>
    </source>
</evidence>
<protein>
    <submittedName>
        <fullName evidence="1">11052_t:CDS:1</fullName>
    </submittedName>
</protein>
<comment type="caution">
    <text evidence="1">The sequence shown here is derived from an EMBL/GenBank/DDBJ whole genome shotgun (WGS) entry which is preliminary data.</text>
</comment>
<dbReference type="EMBL" id="CAJVPT010065950">
    <property type="protein sequence ID" value="CAG8772629.1"/>
    <property type="molecule type" value="Genomic_DNA"/>
</dbReference>
<evidence type="ECO:0000313" key="1">
    <source>
        <dbReference type="EMBL" id="CAG8772629.1"/>
    </source>
</evidence>
<dbReference type="Proteomes" id="UP000789525">
    <property type="component" value="Unassembled WGS sequence"/>
</dbReference>
<accession>A0ACA9R1H5</accession>
<name>A0ACA9R1H5_9GLOM</name>
<feature type="non-terminal residue" evidence="1">
    <location>
        <position position="148"/>
    </location>
</feature>